<keyword evidence="5" id="KW-0597">Phosphoprotein</keyword>
<dbReference type="Pfam" id="PF23284">
    <property type="entry name" value="KOW2_Spt5"/>
    <property type="match status" value="1"/>
</dbReference>
<feature type="domain" description="KOW" evidence="14">
    <location>
        <begin position="590"/>
        <end position="617"/>
    </location>
</feature>
<evidence type="ECO:0000313" key="16">
    <source>
        <dbReference type="EMBL" id="KYN33180.1"/>
    </source>
</evidence>
<dbReference type="GO" id="GO:0003746">
    <property type="term" value="F:translation elongation factor activity"/>
    <property type="evidence" value="ECO:0007669"/>
    <property type="project" value="UniProtKB-KW"/>
</dbReference>
<keyword evidence="4" id="KW-0678">Repressor</keyword>
<dbReference type="InterPro" id="IPR017071">
    <property type="entry name" value="TF_Spt5_eukaryote"/>
</dbReference>
<comment type="subcellular location">
    <subcellularLocation>
        <location evidence="1 11">Nucleus</location>
    </subcellularLocation>
</comment>
<feature type="compositionally biased region" description="Acidic residues" evidence="12">
    <location>
        <begin position="28"/>
        <end position="59"/>
    </location>
</feature>
<feature type="compositionally biased region" description="Gly residues" evidence="12">
    <location>
        <begin position="564"/>
        <end position="585"/>
    </location>
</feature>
<evidence type="ECO:0000259" key="13">
    <source>
        <dbReference type="SMART" id="SM00738"/>
    </source>
</evidence>
<feature type="domain" description="KOW" evidence="14">
    <location>
        <begin position="904"/>
        <end position="931"/>
    </location>
</feature>
<keyword evidence="10 11" id="KW-0539">Nucleus</keyword>
<dbReference type="FunFam" id="2.30.30.30:FF:000013">
    <property type="entry name" value="Transcription elongation factor SPT5"/>
    <property type="match status" value="1"/>
</dbReference>
<dbReference type="InterPro" id="IPR041978">
    <property type="entry name" value="KOW_Spt5_5"/>
</dbReference>
<evidence type="ECO:0000256" key="11">
    <source>
        <dbReference type="PIRNR" id="PIRNR036945"/>
    </source>
</evidence>
<evidence type="ECO:0000256" key="6">
    <source>
        <dbReference type="ARBA" id="ARBA00022737"/>
    </source>
</evidence>
<feature type="compositionally biased region" description="Polar residues" evidence="12">
    <location>
        <begin position="696"/>
        <end position="708"/>
    </location>
</feature>
<keyword evidence="6" id="KW-0677">Repeat</keyword>
<dbReference type="GO" id="GO:0006357">
    <property type="term" value="P:regulation of transcription by RNA polymerase II"/>
    <property type="evidence" value="ECO:0007669"/>
    <property type="project" value="InterPro"/>
</dbReference>
<dbReference type="InterPro" id="IPR005100">
    <property type="entry name" value="NGN-domain"/>
</dbReference>
<dbReference type="InterPro" id="IPR041976">
    <property type="entry name" value="KOW_Spt5_3"/>
</dbReference>
<dbReference type="CDD" id="cd09888">
    <property type="entry name" value="NGN_Euk"/>
    <property type="match status" value="1"/>
</dbReference>
<dbReference type="GO" id="GO:0003729">
    <property type="term" value="F:mRNA binding"/>
    <property type="evidence" value="ECO:0007669"/>
    <property type="project" value="TreeGrafter"/>
</dbReference>
<dbReference type="CDD" id="cd06082">
    <property type="entry name" value="KOW_Spt5_2"/>
    <property type="match status" value="1"/>
</dbReference>
<keyword evidence="17" id="KW-1185">Reference proteome</keyword>
<evidence type="ECO:0000259" key="14">
    <source>
        <dbReference type="SMART" id="SM00739"/>
    </source>
</evidence>
<feature type="region of interest" description="Disordered" evidence="12">
    <location>
        <begin position="563"/>
        <end position="588"/>
    </location>
</feature>
<dbReference type="CDD" id="cd06086">
    <property type="entry name" value="KOW_Spt5_6"/>
    <property type="match status" value="1"/>
</dbReference>
<feature type="region of interest" description="Disordered" evidence="12">
    <location>
        <begin position="1"/>
        <end position="59"/>
    </location>
</feature>
<feature type="compositionally biased region" description="Basic and acidic residues" evidence="12">
    <location>
        <begin position="9"/>
        <end position="27"/>
    </location>
</feature>
<dbReference type="SUPFAM" id="SSF50104">
    <property type="entry name" value="Translation proteins SH3-like domain"/>
    <property type="match status" value="1"/>
</dbReference>
<dbReference type="Proteomes" id="UP000078541">
    <property type="component" value="Unassembled WGS sequence"/>
</dbReference>
<dbReference type="InterPro" id="IPR014722">
    <property type="entry name" value="Rib_uL2_dom2"/>
</dbReference>
<dbReference type="GO" id="GO:0032044">
    <property type="term" value="C:DSIF complex"/>
    <property type="evidence" value="ECO:0007669"/>
    <property type="project" value="TreeGrafter"/>
</dbReference>
<feature type="domain" description="KOW" evidence="14">
    <location>
        <begin position="308"/>
        <end position="335"/>
    </location>
</feature>
<dbReference type="InterPro" id="IPR024945">
    <property type="entry name" value="Spt5_C_dom"/>
</dbReference>
<accession>A0A195EY21</accession>
<dbReference type="STRING" id="34720.A0A195EY21"/>
<dbReference type="Pfam" id="PF23288">
    <property type="entry name" value="KOW6_SPT5"/>
    <property type="match status" value="1"/>
</dbReference>
<evidence type="ECO:0000256" key="4">
    <source>
        <dbReference type="ARBA" id="ARBA00022491"/>
    </source>
</evidence>
<dbReference type="InterPro" id="IPR005824">
    <property type="entry name" value="KOW"/>
</dbReference>
<dbReference type="InterPro" id="IPR041975">
    <property type="entry name" value="KOW_Spt5_2"/>
</dbReference>
<keyword evidence="16" id="KW-0648">Protein biosynthesis</keyword>
<evidence type="ECO:0000256" key="10">
    <source>
        <dbReference type="ARBA" id="ARBA00023242"/>
    </source>
</evidence>
<dbReference type="CDD" id="cd06083">
    <property type="entry name" value="KOW_Spt5_3"/>
    <property type="match status" value="1"/>
</dbReference>
<dbReference type="AlphaFoldDB" id="A0A195EY21"/>
<dbReference type="SMART" id="SM00739">
    <property type="entry name" value="KOW"/>
    <property type="match status" value="5"/>
</dbReference>
<evidence type="ECO:0000256" key="8">
    <source>
        <dbReference type="ARBA" id="ARBA00023159"/>
    </source>
</evidence>
<evidence type="ECO:0000256" key="3">
    <source>
        <dbReference type="ARBA" id="ARBA00020181"/>
    </source>
</evidence>
<protein>
    <recommendedName>
        <fullName evidence="3 11">Transcription elongation factor SPT5</fullName>
    </recommendedName>
</protein>
<keyword evidence="7" id="KW-0805">Transcription regulation</keyword>
<dbReference type="PIRSF" id="PIRSF036945">
    <property type="entry name" value="Spt5"/>
    <property type="match status" value="1"/>
</dbReference>
<dbReference type="Pfam" id="PF23037">
    <property type="entry name" value="KOWx_SPT5"/>
    <property type="match status" value="1"/>
</dbReference>
<keyword evidence="16" id="KW-0251">Elongation factor</keyword>
<dbReference type="Gene3D" id="3.30.70.940">
    <property type="entry name" value="NusG, N-terminal domain"/>
    <property type="match status" value="1"/>
</dbReference>
<evidence type="ECO:0000256" key="1">
    <source>
        <dbReference type="ARBA" id="ARBA00004123"/>
    </source>
</evidence>
<feature type="region of interest" description="Disordered" evidence="12">
    <location>
        <begin position="286"/>
        <end position="305"/>
    </location>
</feature>
<dbReference type="GO" id="GO:0032784">
    <property type="term" value="P:regulation of DNA-templated transcription elongation"/>
    <property type="evidence" value="ECO:0007669"/>
    <property type="project" value="InterPro"/>
</dbReference>
<dbReference type="Pfam" id="PF23290">
    <property type="entry name" value="KOW5_SPT5"/>
    <property type="match status" value="1"/>
</dbReference>
<feature type="region of interest" description="Disordered" evidence="12">
    <location>
        <begin position="656"/>
        <end position="810"/>
    </location>
</feature>
<dbReference type="Pfam" id="PF11942">
    <property type="entry name" value="Spt5_N"/>
    <property type="match status" value="1"/>
</dbReference>
<feature type="domain" description="NusG-like N-terminal" evidence="13">
    <location>
        <begin position="141"/>
        <end position="234"/>
    </location>
</feature>
<evidence type="ECO:0000259" key="15">
    <source>
        <dbReference type="SMART" id="SM01104"/>
    </source>
</evidence>
<dbReference type="Gene3D" id="2.30.30.30">
    <property type="match status" value="3"/>
</dbReference>
<dbReference type="SMART" id="SM01104">
    <property type="entry name" value="CTD"/>
    <property type="match status" value="1"/>
</dbReference>
<proteinExistence type="inferred from homology"/>
<dbReference type="SMART" id="SM00738">
    <property type="entry name" value="NGN"/>
    <property type="match status" value="1"/>
</dbReference>
<feature type="domain" description="Spt5 C-terminal" evidence="15">
    <location>
        <begin position="661"/>
        <end position="784"/>
    </location>
</feature>
<feature type="compositionally biased region" description="Low complexity" evidence="12">
    <location>
        <begin position="748"/>
        <end position="804"/>
    </location>
</feature>
<dbReference type="InterPro" id="IPR041977">
    <property type="entry name" value="KOW_Spt5_4"/>
</dbReference>
<comment type="similarity">
    <text evidence="2 11">Belongs to the SPT5 family.</text>
</comment>
<dbReference type="Pfam" id="PF00467">
    <property type="entry name" value="KOW"/>
    <property type="match status" value="1"/>
</dbReference>
<dbReference type="GO" id="GO:0006368">
    <property type="term" value="P:transcription elongation by RNA polymerase II"/>
    <property type="evidence" value="ECO:0007669"/>
    <property type="project" value="TreeGrafter"/>
</dbReference>
<dbReference type="Pfam" id="PF23291">
    <property type="entry name" value="KOW4_SPT5"/>
    <property type="match status" value="1"/>
</dbReference>
<dbReference type="PANTHER" id="PTHR11125">
    <property type="entry name" value="SUPPRESSOR OF TY 5"/>
    <property type="match status" value="1"/>
</dbReference>
<dbReference type="InterPro" id="IPR057934">
    <property type="entry name" value="KOW_Spt5_7"/>
</dbReference>
<dbReference type="Pfam" id="PF23287">
    <property type="entry name" value="KOW7_SPT5"/>
    <property type="match status" value="1"/>
</dbReference>
<dbReference type="InterPro" id="IPR039385">
    <property type="entry name" value="NGN_Euk"/>
</dbReference>
<dbReference type="CDD" id="cd06085">
    <property type="entry name" value="KOW_Spt5_5"/>
    <property type="match status" value="1"/>
</dbReference>
<feature type="compositionally biased region" description="Polar residues" evidence="12">
    <location>
        <begin position="677"/>
        <end position="689"/>
    </location>
</feature>
<evidence type="ECO:0000256" key="7">
    <source>
        <dbReference type="ARBA" id="ARBA00023015"/>
    </source>
</evidence>
<dbReference type="CDD" id="cd06084">
    <property type="entry name" value="KOW_Spt5_4"/>
    <property type="match status" value="1"/>
</dbReference>
<keyword evidence="8" id="KW-0010">Activator</keyword>
<dbReference type="Pfam" id="PF12815">
    <property type="entry name" value="CTD"/>
    <property type="match status" value="1"/>
</dbReference>
<evidence type="ECO:0000256" key="2">
    <source>
        <dbReference type="ARBA" id="ARBA00006956"/>
    </source>
</evidence>
<dbReference type="PANTHER" id="PTHR11125:SF7">
    <property type="entry name" value="TRANSCRIPTION ELONGATION FACTOR SPT5"/>
    <property type="match status" value="1"/>
</dbReference>
<dbReference type="InterPro" id="IPR041980">
    <property type="entry name" value="KOW_Spt5_6_metazoa"/>
</dbReference>
<gene>
    <name evidence="16" type="ORF">ALC56_12513</name>
</gene>
<evidence type="ECO:0000313" key="17">
    <source>
        <dbReference type="Proteomes" id="UP000078541"/>
    </source>
</evidence>
<dbReference type="InterPro" id="IPR039659">
    <property type="entry name" value="SPT5"/>
</dbReference>
<organism evidence="16 17">
    <name type="scientific">Trachymyrmex septentrionalis</name>
    <dbReference type="NCBI Taxonomy" id="34720"/>
    <lineage>
        <taxon>Eukaryota</taxon>
        <taxon>Metazoa</taxon>
        <taxon>Ecdysozoa</taxon>
        <taxon>Arthropoda</taxon>
        <taxon>Hexapoda</taxon>
        <taxon>Insecta</taxon>
        <taxon>Pterygota</taxon>
        <taxon>Neoptera</taxon>
        <taxon>Endopterygota</taxon>
        <taxon>Hymenoptera</taxon>
        <taxon>Apocrita</taxon>
        <taxon>Aculeata</taxon>
        <taxon>Formicoidea</taxon>
        <taxon>Formicidae</taxon>
        <taxon>Myrmicinae</taxon>
        <taxon>Trachymyrmex</taxon>
    </lineage>
</organism>
<dbReference type="InterPro" id="IPR036735">
    <property type="entry name" value="NGN_dom_sf"/>
</dbReference>
<sequence>MGMYGCVRASEDGDAKIDEAEEVRSGDEEIVEMEEEPEGEDLDSNEAEVDDEVEDDDEWEEGAQEIGIVGNEVDELGPTAREIEGRRRGTNLWDSQKEDEIEEYLRKKYADESIAARRFGDGGEEMSDEITQQTLLPGVKDPNLWMVKCRIGEEKATVLLLMRKFITYQFSNEPLQIKSVVAPEGVKGYIYIEAYKQPHVKAAIENVSIKHKKKRRPPAKPFDPEAIRTIGGEVTSDGDFLIFEGNRYSRKGFLYKNFTTSAIIAEGVKPTLSELERFEEAPEGVEIDLSGTPGTGTSGKEDQSVAHSFSNGDNVEVCEGELVNLQGKIVSIDGNMIMVMPKYEKLKEALEFQASELRKYFTQGDHVKVVAGRYEGDTGLIVRVEQNRVVLFSDLSMHELEVLPRDLQLCSDMATGVDSLGQFQWGDLVQLDAQTVGVIVRLERENFHVLSMHGKVVEARPQGLTKRRENRNAVALDSQQNTIQKKDIVKVVDGPHAGRGGEIKHLYRSFAFLHSRMFVDNGGIFVCKTRHLQLSGGNKTTSINSMSPVAGFMSPRIASPMHPSGGGFGRGGGGGRGRGRGGGGGARRDRELIGTTIKITGGPYKGNVGIVKDATETTARVELHSTCQTISVDRSHIANVGVPSKDGGFSSYNRTPAYGAGGQTPMYARDGSKTPMHGSQTPTYENGSRTPHYGSMTPSHDGSRTPGQSGAWDPTVTNTPARTNDFDGYSMEEGGSPGYGPGYPPTGGPFTPQTPGTMYGSEQSFSSYQPSPSPAGSATASPSPAGYVATPSPSGTGYTTSPHGAFATPSPLGYSPMTPGIPGSPYNPQTPGSGIDAGVGSGIIGSSEWHTTDIEVRIRDSHDDPALAGQQAVIRGISGGMCTVYLPTEDRVVNLVCEQLEPVVPSRGDRVKVILGEDREAVGTLLSIDNQEGVVKLNTDEIKFLQLRFLCKMKDTKQG</sequence>
<feature type="domain" description="KOW" evidence="14">
    <location>
        <begin position="360"/>
        <end position="387"/>
    </location>
</feature>
<feature type="domain" description="KOW" evidence="14">
    <location>
        <begin position="482"/>
        <end position="509"/>
    </location>
</feature>
<keyword evidence="9 11" id="KW-0804">Transcription</keyword>
<dbReference type="InterPro" id="IPR057936">
    <property type="entry name" value="KOWx_Spt5"/>
</dbReference>
<dbReference type="Pfam" id="PF03439">
    <property type="entry name" value="Spt5-NGN"/>
    <property type="match status" value="1"/>
</dbReference>
<name>A0A195EY21_9HYME</name>
<reference evidence="16 17" key="1">
    <citation type="submission" date="2016-03" db="EMBL/GenBank/DDBJ databases">
        <title>Trachymyrmex septentrionalis WGS genome.</title>
        <authorList>
            <person name="Nygaard S."/>
            <person name="Hu H."/>
            <person name="Boomsma J."/>
            <person name="Zhang G."/>
        </authorList>
    </citation>
    <scope>NUCLEOTIDE SEQUENCE [LARGE SCALE GENOMIC DNA]</scope>
    <source>
        <strain evidence="16">Tsep2-gDNA-1</strain>
        <tissue evidence="16">Whole body</tissue>
    </source>
</reference>
<dbReference type="InterPro" id="IPR006645">
    <property type="entry name" value="NGN-like_dom"/>
</dbReference>
<dbReference type="FunFam" id="2.30.30.30:FF:000016">
    <property type="entry name" value="Transcription elongation factor SPT5"/>
    <property type="match status" value="1"/>
</dbReference>
<dbReference type="EMBL" id="KQ981909">
    <property type="protein sequence ID" value="KYN33180.1"/>
    <property type="molecule type" value="Genomic_DNA"/>
</dbReference>
<dbReference type="InterPro" id="IPR008991">
    <property type="entry name" value="Translation_prot_SH3-like_sf"/>
</dbReference>
<evidence type="ECO:0000256" key="9">
    <source>
        <dbReference type="ARBA" id="ARBA00023163"/>
    </source>
</evidence>
<evidence type="ECO:0000256" key="5">
    <source>
        <dbReference type="ARBA" id="ARBA00022553"/>
    </source>
</evidence>
<dbReference type="InterPro" id="IPR022581">
    <property type="entry name" value="Spt5_N"/>
</dbReference>
<evidence type="ECO:0000256" key="12">
    <source>
        <dbReference type="SAM" id="MobiDB-lite"/>
    </source>
</evidence>